<evidence type="ECO:0000313" key="2">
    <source>
        <dbReference type="Proteomes" id="UP001056120"/>
    </source>
</evidence>
<accession>A0ACB9AVN8</accession>
<dbReference type="EMBL" id="CM042041">
    <property type="protein sequence ID" value="KAI3714154.1"/>
    <property type="molecule type" value="Genomic_DNA"/>
</dbReference>
<name>A0ACB9AVN8_9ASTR</name>
<keyword evidence="2" id="KW-1185">Reference proteome</keyword>
<sequence length="93" mass="10305">MGLLHGVERDPVTINTFSCDLGSKDGWSLSQVVSGLNGESRVEKKKKAQRINNADKAPARKMEGRSKVRIVGFRQLACEKTTMDSDECFAFPM</sequence>
<protein>
    <submittedName>
        <fullName evidence="1">Uncharacterized protein</fullName>
    </submittedName>
</protein>
<dbReference type="Proteomes" id="UP001056120">
    <property type="component" value="Linkage Group LG24"/>
</dbReference>
<organism evidence="1 2">
    <name type="scientific">Smallanthus sonchifolius</name>
    <dbReference type="NCBI Taxonomy" id="185202"/>
    <lineage>
        <taxon>Eukaryota</taxon>
        <taxon>Viridiplantae</taxon>
        <taxon>Streptophyta</taxon>
        <taxon>Embryophyta</taxon>
        <taxon>Tracheophyta</taxon>
        <taxon>Spermatophyta</taxon>
        <taxon>Magnoliopsida</taxon>
        <taxon>eudicotyledons</taxon>
        <taxon>Gunneridae</taxon>
        <taxon>Pentapetalae</taxon>
        <taxon>asterids</taxon>
        <taxon>campanulids</taxon>
        <taxon>Asterales</taxon>
        <taxon>Asteraceae</taxon>
        <taxon>Asteroideae</taxon>
        <taxon>Heliantheae alliance</taxon>
        <taxon>Millerieae</taxon>
        <taxon>Smallanthus</taxon>
    </lineage>
</organism>
<evidence type="ECO:0000313" key="1">
    <source>
        <dbReference type="EMBL" id="KAI3714154.1"/>
    </source>
</evidence>
<comment type="caution">
    <text evidence="1">The sequence shown here is derived from an EMBL/GenBank/DDBJ whole genome shotgun (WGS) entry which is preliminary data.</text>
</comment>
<reference evidence="1 2" key="2">
    <citation type="journal article" date="2022" name="Mol. Ecol. Resour.">
        <title>The genomes of chicory, endive, great burdock and yacon provide insights into Asteraceae paleo-polyploidization history and plant inulin production.</title>
        <authorList>
            <person name="Fan W."/>
            <person name="Wang S."/>
            <person name="Wang H."/>
            <person name="Wang A."/>
            <person name="Jiang F."/>
            <person name="Liu H."/>
            <person name="Zhao H."/>
            <person name="Xu D."/>
            <person name="Zhang Y."/>
        </authorList>
    </citation>
    <scope>NUCLEOTIDE SEQUENCE [LARGE SCALE GENOMIC DNA]</scope>
    <source>
        <strain evidence="2">cv. Yunnan</strain>
        <tissue evidence="1">Leaves</tissue>
    </source>
</reference>
<reference evidence="2" key="1">
    <citation type="journal article" date="2022" name="Mol. Ecol. Resour.">
        <title>The genomes of chicory, endive, great burdock and yacon provide insights into Asteraceae palaeo-polyploidization history and plant inulin production.</title>
        <authorList>
            <person name="Fan W."/>
            <person name="Wang S."/>
            <person name="Wang H."/>
            <person name="Wang A."/>
            <person name="Jiang F."/>
            <person name="Liu H."/>
            <person name="Zhao H."/>
            <person name="Xu D."/>
            <person name="Zhang Y."/>
        </authorList>
    </citation>
    <scope>NUCLEOTIDE SEQUENCE [LARGE SCALE GENOMIC DNA]</scope>
    <source>
        <strain evidence="2">cv. Yunnan</strain>
    </source>
</reference>
<proteinExistence type="predicted"/>
<gene>
    <name evidence="1" type="ORF">L1987_72746</name>
</gene>